<dbReference type="InterPro" id="IPR009057">
    <property type="entry name" value="Homeodomain-like_sf"/>
</dbReference>
<feature type="DNA-binding region" description="H-T-H motif" evidence="2">
    <location>
        <begin position="50"/>
        <end position="69"/>
    </location>
</feature>
<dbReference type="InterPro" id="IPR001647">
    <property type="entry name" value="HTH_TetR"/>
</dbReference>
<protein>
    <submittedName>
        <fullName evidence="4">TetR/AcrR family transcriptional regulator</fullName>
    </submittedName>
</protein>
<comment type="caution">
    <text evidence="4">The sequence shown here is derived from an EMBL/GenBank/DDBJ whole genome shotgun (WGS) entry which is preliminary data.</text>
</comment>
<evidence type="ECO:0000256" key="2">
    <source>
        <dbReference type="PROSITE-ProRule" id="PRU00335"/>
    </source>
</evidence>
<dbReference type="Gene3D" id="1.10.357.10">
    <property type="entry name" value="Tetracycline Repressor, domain 2"/>
    <property type="match status" value="1"/>
</dbReference>
<dbReference type="GO" id="GO:0003677">
    <property type="term" value="F:DNA binding"/>
    <property type="evidence" value="ECO:0007669"/>
    <property type="project" value="UniProtKB-UniRule"/>
</dbReference>
<name>A0A5R8LVR2_LACZE</name>
<keyword evidence="1 2" id="KW-0238">DNA-binding</keyword>
<evidence type="ECO:0000313" key="4">
    <source>
        <dbReference type="EMBL" id="TLF41338.1"/>
    </source>
</evidence>
<proteinExistence type="predicted"/>
<reference evidence="4 5" key="1">
    <citation type="submission" date="2019-05" db="EMBL/GenBank/DDBJ databases">
        <title>Genome-based reclassification of Lactobacillus casei as Lactobacillus casei subsp. casei. subsp.nov., description of Lactobacillus casei subsp. zeae subsp. nov., and emended description of Lactobacillus casei.</title>
        <authorList>
            <person name="Huang C.-H."/>
        </authorList>
    </citation>
    <scope>NUCLEOTIDE SEQUENCE [LARGE SCALE GENOMIC DNA]</scope>
    <source>
        <strain evidence="4 5">CRBIP24.58</strain>
    </source>
</reference>
<organism evidence="4 5">
    <name type="scientific">Lacticaseibacillus zeae</name>
    <name type="common">Lactobacillus zeae</name>
    <dbReference type="NCBI Taxonomy" id="57037"/>
    <lineage>
        <taxon>Bacteria</taxon>
        <taxon>Bacillati</taxon>
        <taxon>Bacillota</taxon>
        <taxon>Bacilli</taxon>
        <taxon>Lactobacillales</taxon>
        <taxon>Lactobacillaceae</taxon>
        <taxon>Lacticaseibacillus</taxon>
    </lineage>
</organism>
<evidence type="ECO:0000313" key="5">
    <source>
        <dbReference type="Proteomes" id="UP000307781"/>
    </source>
</evidence>
<dbReference type="EMBL" id="VBWN01000005">
    <property type="protein sequence ID" value="TLF41338.1"/>
    <property type="molecule type" value="Genomic_DNA"/>
</dbReference>
<dbReference type="Pfam" id="PF00440">
    <property type="entry name" value="TetR_N"/>
    <property type="match status" value="1"/>
</dbReference>
<dbReference type="AlphaFoldDB" id="A0A5R8LVR2"/>
<accession>A0A5R8LVR2</accession>
<dbReference type="SUPFAM" id="SSF46689">
    <property type="entry name" value="Homeodomain-like"/>
    <property type="match status" value="1"/>
</dbReference>
<evidence type="ECO:0000259" key="3">
    <source>
        <dbReference type="PROSITE" id="PS50977"/>
    </source>
</evidence>
<dbReference type="Proteomes" id="UP000307781">
    <property type="component" value="Unassembled WGS sequence"/>
</dbReference>
<feature type="domain" description="HTH tetR-type" evidence="3">
    <location>
        <begin position="28"/>
        <end position="87"/>
    </location>
</feature>
<sequence>MKNSTRGVLLTKDIKDNRKPATKINASSEIKDQILQTVLVVLEQKGPKFTTADIAKKMATSKRTVYKYFPSKTDLIDATIDFVFSQLGTTGASAEHIKNIDQLSRVLKTPLSFNIGLLLHYSFDFKRLYPAQWAKIVRLLTQMENQILKLLYKFAHRPLTYVDKEVLTIMLTKSIEQIFVQSFTADDPNYYQSAMQSMYEIIIYGVA</sequence>
<gene>
    <name evidence="4" type="ORF">FEI14_07945</name>
</gene>
<evidence type="ECO:0000256" key="1">
    <source>
        <dbReference type="ARBA" id="ARBA00023125"/>
    </source>
</evidence>
<dbReference type="PROSITE" id="PS50977">
    <property type="entry name" value="HTH_TETR_2"/>
    <property type="match status" value="1"/>
</dbReference>